<dbReference type="InterPro" id="IPR011990">
    <property type="entry name" value="TPR-like_helical_dom_sf"/>
</dbReference>
<dbReference type="Proteomes" id="UP000887578">
    <property type="component" value="Unplaced"/>
</dbReference>
<dbReference type="SUPFAM" id="SSF48452">
    <property type="entry name" value="TPR-like"/>
    <property type="match status" value="1"/>
</dbReference>
<name>A0A914R8G1_9BILA</name>
<evidence type="ECO:0000313" key="1">
    <source>
        <dbReference type="Proteomes" id="UP000887578"/>
    </source>
</evidence>
<dbReference type="AlphaFoldDB" id="A0A914R8G1"/>
<sequence length="112" mass="12906">MDQKIRESYTDQNKYKLHLAQMLLMLSPSYYSNGEPLKAIKYKQEVLSLFDNTPLKYVINIPDVYVNLAHCYLSIGNIGMVKEMIQKASALSFCTDREHSNLLYPELAQKIA</sequence>
<organism evidence="1 2">
    <name type="scientific">Panagrolaimus davidi</name>
    <dbReference type="NCBI Taxonomy" id="227884"/>
    <lineage>
        <taxon>Eukaryota</taxon>
        <taxon>Metazoa</taxon>
        <taxon>Ecdysozoa</taxon>
        <taxon>Nematoda</taxon>
        <taxon>Chromadorea</taxon>
        <taxon>Rhabditida</taxon>
        <taxon>Tylenchina</taxon>
        <taxon>Panagrolaimomorpha</taxon>
        <taxon>Panagrolaimoidea</taxon>
        <taxon>Panagrolaimidae</taxon>
        <taxon>Panagrolaimus</taxon>
    </lineage>
</organism>
<dbReference type="Gene3D" id="1.25.40.10">
    <property type="entry name" value="Tetratricopeptide repeat domain"/>
    <property type="match status" value="1"/>
</dbReference>
<dbReference type="WBParaSite" id="PDA_v2.g7875.t1">
    <property type="protein sequence ID" value="PDA_v2.g7875.t1"/>
    <property type="gene ID" value="PDA_v2.g7875"/>
</dbReference>
<reference evidence="2" key="1">
    <citation type="submission" date="2022-11" db="UniProtKB">
        <authorList>
            <consortium name="WormBaseParasite"/>
        </authorList>
    </citation>
    <scope>IDENTIFICATION</scope>
</reference>
<keyword evidence="1" id="KW-1185">Reference proteome</keyword>
<proteinExistence type="predicted"/>
<protein>
    <submittedName>
        <fullName evidence="2">Uncharacterized protein</fullName>
    </submittedName>
</protein>
<accession>A0A914R8G1</accession>
<evidence type="ECO:0000313" key="2">
    <source>
        <dbReference type="WBParaSite" id="PDA_v2.g7875.t1"/>
    </source>
</evidence>